<feature type="transmembrane region" description="Helical" evidence="8">
    <location>
        <begin position="58"/>
        <end position="85"/>
    </location>
</feature>
<evidence type="ECO:0000256" key="2">
    <source>
        <dbReference type="ARBA" id="ARBA00022448"/>
    </source>
</evidence>
<feature type="transmembrane region" description="Helical" evidence="8">
    <location>
        <begin position="275"/>
        <end position="300"/>
    </location>
</feature>
<dbReference type="PANTHER" id="PTHR43357:SF3">
    <property type="entry name" value="FE(3+)-TRANSPORT SYSTEM PERMEASE PROTEIN FBPB 2"/>
    <property type="match status" value="1"/>
</dbReference>
<keyword evidence="7 8" id="KW-0472">Membrane</keyword>
<feature type="domain" description="ABC transmembrane type-1" evidence="9">
    <location>
        <begin position="61"/>
        <end position="242"/>
    </location>
</feature>
<evidence type="ECO:0000259" key="9">
    <source>
        <dbReference type="PROSITE" id="PS50928"/>
    </source>
</evidence>
<dbReference type="EMBL" id="CP021377">
    <property type="protein sequence ID" value="ART81274.1"/>
    <property type="molecule type" value="Genomic_DNA"/>
</dbReference>
<keyword evidence="4" id="KW-0997">Cell inner membrane</keyword>
<dbReference type="InterPro" id="IPR000515">
    <property type="entry name" value="MetI-like"/>
</dbReference>
<evidence type="ECO:0000256" key="6">
    <source>
        <dbReference type="ARBA" id="ARBA00022989"/>
    </source>
</evidence>
<feature type="transmembrane region" description="Helical" evidence="8">
    <location>
        <begin position="16"/>
        <end position="38"/>
    </location>
</feature>
<dbReference type="PANTHER" id="PTHR43357">
    <property type="entry name" value="INNER MEMBRANE ABC TRANSPORTER PERMEASE PROTEIN YDCV"/>
    <property type="match status" value="1"/>
</dbReference>
<keyword evidence="11" id="KW-1185">Reference proteome</keyword>
<dbReference type="PROSITE" id="PS50928">
    <property type="entry name" value="ABC_TM1"/>
    <property type="match status" value="2"/>
</dbReference>
<dbReference type="OrthoDB" id="9785347at2"/>
<name>A0A1Y0D1Q7_9GAMM</name>
<keyword evidence="6 8" id="KW-1133">Transmembrane helix</keyword>
<feature type="transmembrane region" description="Helical" evidence="8">
    <location>
        <begin position="489"/>
        <end position="507"/>
    </location>
</feature>
<dbReference type="Pfam" id="PF00528">
    <property type="entry name" value="BPD_transp_1"/>
    <property type="match status" value="2"/>
</dbReference>
<feature type="transmembrane region" description="Helical" evidence="8">
    <location>
        <begin position="97"/>
        <end position="117"/>
    </location>
</feature>
<feature type="transmembrane region" description="Helical" evidence="8">
    <location>
        <begin position="129"/>
        <end position="149"/>
    </location>
</feature>
<comment type="similarity">
    <text evidence="8">Belongs to the binding-protein-dependent transport system permease family.</text>
</comment>
<feature type="transmembrane region" description="Helical" evidence="8">
    <location>
        <begin position="354"/>
        <end position="376"/>
    </location>
</feature>
<sequence length="518" mass="56548">MCSQVTYKNRTRPIPLGLMVPVILLVLLTSLPLLYIIIRAQEAGWSHAMSLIFRARVYQLLLNTLQLLAVVTVLSTLIGVTTAWLLERTDVPKRKLWNALVTLPFAVPAFISSYSWISLLPQLEGFGGAVLVLTLCNYPLVHLPVAAALRGMDPALEETSRSLGFNRSQTFFKVILPQLRPALYGGAILIALHMLAEFGALAFLNYETFTTAIFDQYYVAFDGASAAMLTLVLLLLCLMVIGLELLLRGKANYAIERKGSPGMQQLIKLGWVKPLAVFALLALVTLAAGVPLGIIGFWLLNGTSSVFHGQEVWSALITTLSFGFGGALLAIVFALPLVFLAVRYQGRLSIMAERLPYFIHSLPGLVIGLTLVFFAIRYAFPFYQTSPLLLIGYAMLYLPLAQSSIRAALIQVSTQLEEMARSLGKNAFSVFMRITLPLIAPGVGAGLALVFLQIMKELTATLLLRPTGVDTLATKVWEHTANAEYGASAPYAALLILVSGLPVYLLTMRSFTRNTAHA</sequence>
<comment type="subcellular location">
    <subcellularLocation>
        <location evidence="1">Cell inner membrane</location>
        <topology evidence="1">Multi-pass membrane protein</topology>
    </subcellularLocation>
    <subcellularLocation>
        <location evidence="8">Cell membrane</location>
        <topology evidence="8">Multi-pass membrane protein</topology>
    </subcellularLocation>
</comment>
<evidence type="ECO:0000256" key="7">
    <source>
        <dbReference type="ARBA" id="ARBA00023136"/>
    </source>
</evidence>
<feature type="transmembrane region" description="Helical" evidence="8">
    <location>
        <begin position="388"/>
        <end position="409"/>
    </location>
</feature>
<keyword evidence="2 8" id="KW-0813">Transport</keyword>
<dbReference type="Proteomes" id="UP000243937">
    <property type="component" value="Chromosome"/>
</dbReference>
<dbReference type="GO" id="GO:0005886">
    <property type="term" value="C:plasma membrane"/>
    <property type="evidence" value="ECO:0007669"/>
    <property type="project" value="UniProtKB-SubCell"/>
</dbReference>
<feature type="transmembrane region" description="Helical" evidence="8">
    <location>
        <begin position="224"/>
        <end position="247"/>
    </location>
</feature>
<proteinExistence type="inferred from homology"/>
<dbReference type="CDD" id="cd06261">
    <property type="entry name" value="TM_PBP2"/>
    <property type="match status" value="2"/>
</dbReference>
<dbReference type="KEGG" id="opf:CBP31_00370"/>
<evidence type="ECO:0000313" key="10">
    <source>
        <dbReference type="EMBL" id="ART81274.1"/>
    </source>
</evidence>
<dbReference type="GO" id="GO:0055085">
    <property type="term" value="P:transmembrane transport"/>
    <property type="evidence" value="ECO:0007669"/>
    <property type="project" value="InterPro"/>
</dbReference>
<evidence type="ECO:0000256" key="1">
    <source>
        <dbReference type="ARBA" id="ARBA00004429"/>
    </source>
</evidence>
<keyword evidence="5 8" id="KW-0812">Transmembrane</keyword>
<feature type="transmembrane region" description="Helical" evidence="8">
    <location>
        <begin position="430"/>
        <end position="455"/>
    </location>
</feature>
<organism evidence="10 11">
    <name type="scientific">Oceanisphaera profunda</name>
    <dbReference type="NCBI Taxonomy" id="1416627"/>
    <lineage>
        <taxon>Bacteria</taxon>
        <taxon>Pseudomonadati</taxon>
        <taxon>Pseudomonadota</taxon>
        <taxon>Gammaproteobacteria</taxon>
        <taxon>Aeromonadales</taxon>
        <taxon>Aeromonadaceae</taxon>
        <taxon>Oceanisphaera</taxon>
    </lineage>
</organism>
<evidence type="ECO:0000313" key="11">
    <source>
        <dbReference type="Proteomes" id="UP000243937"/>
    </source>
</evidence>
<gene>
    <name evidence="10" type="ORF">CBP31_00370</name>
</gene>
<accession>A0A1Y0D1Q7</accession>
<evidence type="ECO:0000256" key="3">
    <source>
        <dbReference type="ARBA" id="ARBA00022475"/>
    </source>
</evidence>
<dbReference type="RefSeq" id="WP_087034356.1">
    <property type="nucleotide sequence ID" value="NZ_CP021377.1"/>
</dbReference>
<evidence type="ECO:0000256" key="5">
    <source>
        <dbReference type="ARBA" id="ARBA00022692"/>
    </source>
</evidence>
<reference evidence="10 11" key="1">
    <citation type="journal article" date="2014" name="Int. J. Syst. Evol. Microbiol.">
        <title>Oceanisphaera profunda sp. nov., a marine bacterium isolated from deep-sea sediment, and emended description of the genus Oceanisphaera.</title>
        <authorList>
            <person name="Xu Z."/>
            <person name="Zhang X.Y."/>
            <person name="Su H.N."/>
            <person name="Yu Z.C."/>
            <person name="Liu C."/>
            <person name="Li H."/>
            <person name="Chen X.L."/>
            <person name="Song X.Y."/>
            <person name="Xie B.B."/>
            <person name="Qin Q.L."/>
            <person name="Zhou B.C."/>
            <person name="Shi M."/>
            <person name="Huang Y."/>
            <person name="Zhang Y.Z."/>
        </authorList>
    </citation>
    <scope>NUCLEOTIDE SEQUENCE [LARGE SCALE GENOMIC DNA]</scope>
    <source>
        <strain evidence="10 11">SM1222</strain>
    </source>
</reference>
<dbReference type="AlphaFoldDB" id="A0A1Y0D1Q7"/>
<feature type="domain" description="ABC transmembrane type-1" evidence="9">
    <location>
        <begin position="316"/>
        <end position="507"/>
    </location>
</feature>
<keyword evidence="3" id="KW-1003">Cell membrane</keyword>
<feature type="transmembrane region" description="Helical" evidence="8">
    <location>
        <begin position="182"/>
        <end position="204"/>
    </location>
</feature>
<evidence type="ECO:0000256" key="8">
    <source>
        <dbReference type="RuleBase" id="RU363032"/>
    </source>
</evidence>
<dbReference type="InterPro" id="IPR035906">
    <property type="entry name" value="MetI-like_sf"/>
</dbReference>
<protein>
    <submittedName>
        <fullName evidence="10">Iron ABC transporter permease</fullName>
    </submittedName>
</protein>
<dbReference type="SUPFAM" id="SSF161098">
    <property type="entry name" value="MetI-like"/>
    <property type="match status" value="2"/>
</dbReference>
<dbReference type="Gene3D" id="1.10.3720.10">
    <property type="entry name" value="MetI-like"/>
    <property type="match status" value="2"/>
</dbReference>
<evidence type="ECO:0000256" key="4">
    <source>
        <dbReference type="ARBA" id="ARBA00022519"/>
    </source>
</evidence>
<feature type="transmembrane region" description="Helical" evidence="8">
    <location>
        <begin position="312"/>
        <end position="342"/>
    </location>
</feature>